<dbReference type="CDD" id="cd06261">
    <property type="entry name" value="TM_PBP2"/>
    <property type="match status" value="1"/>
</dbReference>
<protein>
    <submittedName>
        <fullName evidence="9">Sugar ABC transporter permease</fullName>
    </submittedName>
</protein>
<evidence type="ECO:0000256" key="2">
    <source>
        <dbReference type="ARBA" id="ARBA00022448"/>
    </source>
</evidence>
<feature type="transmembrane region" description="Helical" evidence="7">
    <location>
        <begin position="271"/>
        <end position="293"/>
    </location>
</feature>
<feature type="transmembrane region" description="Helical" evidence="7">
    <location>
        <begin position="107"/>
        <end position="133"/>
    </location>
</feature>
<comment type="caution">
    <text evidence="9">The sequence shown here is derived from an EMBL/GenBank/DDBJ whole genome shotgun (WGS) entry which is preliminary data.</text>
</comment>
<evidence type="ECO:0000313" key="9">
    <source>
        <dbReference type="EMBL" id="NJP68394.1"/>
    </source>
</evidence>
<proteinExistence type="inferred from homology"/>
<evidence type="ECO:0000256" key="4">
    <source>
        <dbReference type="ARBA" id="ARBA00022692"/>
    </source>
</evidence>
<name>A0ABX1AMR1_9ACTN</name>
<evidence type="ECO:0000313" key="10">
    <source>
        <dbReference type="Proteomes" id="UP000746503"/>
    </source>
</evidence>
<dbReference type="Gene3D" id="1.10.3720.10">
    <property type="entry name" value="MetI-like"/>
    <property type="match status" value="1"/>
</dbReference>
<dbReference type="PANTHER" id="PTHR43227">
    <property type="entry name" value="BLL4140 PROTEIN"/>
    <property type="match status" value="1"/>
</dbReference>
<feature type="transmembrane region" description="Helical" evidence="7">
    <location>
        <begin position="163"/>
        <end position="192"/>
    </location>
</feature>
<gene>
    <name evidence="9" type="ORF">HCJ92_19360</name>
</gene>
<feature type="transmembrane region" description="Helical" evidence="7">
    <location>
        <begin position="14"/>
        <end position="33"/>
    </location>
</feature>
<dbReference type="PROSITE" id="PS50928">
    <property type="entry name" value="ABC_TM1"/>
    <property type="match status" value="1"/>
</dbReference>
<feature type="transmembrane region" description="Helical" evidence="7">
    <location>
        <begin position="213"/>
        <end position="233"/>
    </location>
</feature>
<feature type="transmembrane region" description="Helical" evidence="7">
    <location>
        <begin position="79"/>
        <end position="100"/>
    </location>
</feature>
<comment type="subcellular location">
    <subcellularLocation>
        <location evidence="1 7">Cell membrane</location>
        <topology evidence="1 7">Multi-pass membrane protein</topology>
    </subcellularLocation>
</comment>
<reference evidence="9 10" key="1">
    <citation type="submission" date="2020-03" db="EMBL/GenBank/DDBJ databases">
        <title>Draft genome of Streptomyces sp. ventii, isolated from the Axial Seamount in the Pacific Ocean, and resequencing of the two type strains Streptomyces lonarensis strain NCL 716 and Streptomyces bohaiensis strain 11A07.</title>
        <authorList>
            <person name="Loughran R.M."/>
            <person name="Pfannmuller K.M."/>
            <person name="Wasson B.J."/>
            <person name="Deadmond M.C."/>
            <person name="Paddock B.E."/>
            <person name="Koyack M.J."/>
            <person name="Gallegos D.A."/>
            <person name="Mitchell E.A."/>
            <person name="Ushijima B."/>
            <person name="Saw J.H."/>
            <person name="Mcphail K.L."/>
            <person name="Videau P."/>
        </authorList>
    </citation>
    <scope>NUCLEOTIDE SEQUENCE [LARGE SCALE GENOMIC DNA]</scope>
    <source>
        <strain evidence="10">5675061</strain>
    </source>
</reference>
<evidence type="ECO:0000256" key="6">
    <source>
        <dbReference type="ARBA" id="ARBA00023136"/>
    </source>
</evidence>
<keyword evidence="3" id="KW-1003">Cell membrane</keyword>
<dbReference type="Proteomes" id="UP000746503">
    <property type="component" value="Unassembled WGS sequence"/>
</dbReference>
<evidence type="ECO:0000256" key="1">
    <source>
        <dbReference type="ARBA" id="ARBA00004651"/>
    </source>
</evidence>
<dbReference type="Pfam" id="PF00528">
    <property type="entry name" value="BPD_transp_1"/>
    <property type="match status" value="1"/>
</dbReference>
<feature type="domain" description="ABC transmembrane type-1" evidence="8">
    <location>
        <begin position="75"/>
        <end position="292"/>
    </location>
</feature>
<organism evidence="9 10">
    <name type="scientific">Streptomyces spiramenti</name>
    <dbReference type="NCBI Taxonomy" id="2720606"/>
    <lineage>
        <taxon>Bacteria</taxon>
        <taxon>Bacillati</taxon>
        <taxon>Actinomycetota</taxon>
        <taxon>Actinomycetes</taxon>
        <taxon>Kitasatosporales</taxon>
        <taxon>Streptomycetaceae</taxon>
        <taxon>Streptomyces</taxon>
    </lineage>
</organism>
<keyword evidence="6 7" id="KW-0472">Membrane</keyword>
<dbReference type="EMBL" id="JAAVJB010000207">
    <property type="protein sequence ID" value="NJP68394.1"/>
    <property type="molecule type" value="Genomic_DNA"/>
</dbReference>
<evidence type="ECO:0000259" key="8">
    <source>
        <dbReference type="PROSITE" id="PS50928"/>
    </source>
</evidence>
<sequence>MAAPECRLRAARPWLLLAPALAVLATLLLWPLLRLLLLSFQEYGLREIRTGESQYVGIDNYRALLNDSFLWTTALPNTVGFAVVCVVLTVATGTLVALLLQRLGRVWRVVVSAAVMAAWAMPAVTGTHVWIWIFDPLGGPVSGGLDGLGLIEPRETNWFTDRWSFYAIAALNVVHHGFPFVAITVFAGLLTIPRELPEAATVDGAGAWQRFRYVTVPTLRPVFTVVTVLSTIWDFKVFAQIYLMPGGDGTNPSVLNLGVWSYVRSFGRNDYGQGAAIAVLLTALLLAVTALYVRTLFRERDER</sequence>
<dbReference type="SUPFAM" id="SSF161098">
    <property type="entry name" value="MetI-like"/>
    <property type="match status" value="1"/>
</dbReference>
<keyword evidence="10" id="KW-1185">Reference proteome</keyword>
<evidence type="ECO:0000256" key="5">
    <source>
        <dbReference type="ARBA" id="ARBA00022989"/>
    </source>
</evidence>
<comment type="similarity">
    <text evidence="7">Belongs to the binding-protein-dependent transport system permease family.</text>
</comment>
<keyword evidence="5 7" id="KW-1133">Transmembrane helix</keyword>
<keyword evidence="2 7" id="KW-0813">Transport</keyword>
<dbReference type="PANTHER" id="PTHR43227:SF8">
    <property type="entry name" value="DIACETYLCHITOBIOSE UPTAKE SYSTEM PERMEASE PROTEIN DASB"/>
    <property type="match status" value="1"/>
</dbReference>
<accession>A0ABX1AMR1</accession>
<evidence type="ECO:0000256" key="3">
    <source>
        <dbReference type="ARBA" id="ARBA00022475"/>
    </source>
</evidence>
<evidence type="ECO:0000256" key="7">
    <source>
        <dbReference type="RuleBase" id="RU363032"/>
    </source>
</evidence>
<dbReference type="InterPro" id="IPR035906">
    <property type="entry name" value="MetI-like_sf"/>
</dbReference>
<dbReference type="InterPro" id="IPR050809">
    <property type="entry name" value="UgpAE/MalFG_permease"/>
</dbReference>
<keyword evidence="4 7" id="KW-0812">Transmembrane</keyword>
<dbReference type="InterPro" id="IPR000515">
    <property type="entry name" value="MetI-like"/>
</dbReference>